<dbReference type="InterPro" id="IPR029787">
    <property type="entry name" value="Nucleotide_cyclase"/>
</dbReference>
<dbReference type="Gene3D" id="1.25.40.10">
    <property type="entry name" value="Tetratricopeptide repeat domain"/>
    <property type="match status" value="2"/>
</dbReference>
<evidence type="ECO:0000256" key="5">
    <source>
        <dbReference type="ARBA" id="ARBA00022777"/>
    </source>
</evidence>
<dbReference type="SMART" id="SM00388">
    <property type="entry name" value="HisKA"/>
    <property type="match status" value="1"/>
</dbReference>
<feature type="chain" id="PRO_5035152561" description="histidine kinase" evidence="9">
    <location>
        <begin position="22"/>
        <end position="1074"/>
    </location>
</feature>
<dbReference type="SUPFAM" id="SSF55073">
    <property type="entry name" value="Nucleotide cyclase"/>
    <property type="match status" value="1"/>
</dbReference>
<organism evidence="13 14">
    <name type="scientific">Acanthopleuribacter pedis</name>
    <dbReference type="NCBI Taxonomy" id="442870"/>
    <lineage>
        <taxon>Bacteria</taxon>
        <taxon>Pseudomonadati</taxon>
        <taxon>Acidobacteriota</taxon>
        <taxon>Holophagae</taxon>
        <taxon>Acanthopleuribacterales</taxon>
        <taxon>Acanthopleuribacteraceae</taxon>
        <taxon>Acanthopleuribacter</taxon>
    </lineage>
</organism>
<dbReference type="AlphaFoldDB" id="A0A8J7Q5R7"/>
<keyword evidence="3 6" id="KW-0597">Phosphoprotein</keyword>
<dbReference type="RefSeq" id="WP_207860937.1">
    <property type="nucleotide sequence ID" value="NZ_JAFREP010000020.1"/>
</dbReference>
<dbReference type="FunFam" id="3.30.565.10:FF:000006">
    <property type="entry name" value="Sensor histidine kinase WalK"/>
    <property type="match status" value="1"/>
</dbReference>
<dbReference type="SMART" id="SM00387">
    <property type="entry name" value="HATPase_c"/>
    <property type="match status" value="1"/>
</dbReference>
<dbReference type="InterPro" id="IPR043128">
    <property type="entry name" value="Rev_trsase/Diguanyl_cyclase"/>
</dbReference>
<dbReference type="NCBIfam" id="TIGR00254">
    <property type="entry name" value="GGDEF"/>
    <property type="match status" value="1"/>
</dbReference>
<dbReference type="GO" id="GO:0005886">
    <property type="term" value="C:plasma membrane"/>
    <property type="evidence" value="ECO:0007669"/>
    <property type="project" value="TreeGrafter"/>
</dbReference>
<dbReference type="SUPFAM" id="SSF48452">
    <property type="entry name" value="TPR-like"/>
    <property type="match status" value="2"/>
</dbReference>
<dbReference type="InterPro" id="IPR019734">
    <property type="entry name" value="TPR_rpt"/>
</dbReference>
<evidence type="ECO:0000259" key="11">
    <source>
        <dbReference type="PROSITE" id="PS50110"/>
    </source>
</evidence>
<dbReference type="Pfam" id="PF00512">
    <property type="entry name" value="HisKA"/>
    <property type="match status" value="1"/>
</dbReference>
<reference evidence="13" key="1">
    <citation type="submission" date="2021-03" db="EMBL/GenBank/DDBJ databases">
        <authorList>
            <person name="Wang G."/>
        </authorList>
    </citation>
    <scope>NUCLEOTIDE SEQUENCE</scope>
    <source>
        <strain evidence="13">KCTC 12899</strain>
    </source>
</reference>
<feature type="domain" description="Response regulatory" evidence="11">
    <location>
        <begin position="698"/>
        <end position="815"/>
    </location>
</feature>
<evidence type="ECO:0000313" key="14">
    <source>
        <dbReference type="Proteomes" id="UP000664417"/>
    </source>
</evidence>
<dbReference type="EC" id="2.7.13.3" evidence="2"/>
<dbReference type="Pfam" id="PF02518">
    <property type="entry name" value="HATPase_c"/>
    <property type="match status" value="1"/>
</dbReference>
<dbReference type="SMART" id="SM00267">
    <property type="entry name" value="GGDEF"/>
    <property type="match status" value="1"/>
</dbReference>
<evidence type="ECO:0000256" key="8">
    <source>
        <dbReference type="SAM" id="Coils"/>
    </source>
</evidence>
<dbReference type="Gene3D" id="3.30.565.10">
    <property type="entry name" value="Histidine kinase-like ATPase, C-terminal domain"/>
    <property type="match status" value="1"/>
</dbReference>
<dbReference type="PROSITE" id="PS50005">
    <property type="entry name" value="TPR"/>
    <property type="match status" value="1"/>
</dbReference>
<dbReference type="SUPFAM" id="SSF52172">
    <property type="entry name" value="CheY-like"/>
    <property type="match status" value="1"/>
</dbReference>
<dbReference type="InterPro" id="IPR011990">
    <property type="entry name" value="TPR-like_helical_dom_sf"/>
</dbReference>
<evidence type="ECO:0000259" key="10">
    <source>
        <dbReference type="PROSITE" id="PS50109"/>
    </source>
</evidence>
<evidence type="ECO:0000256" key="3">
    <source>
        <dbReference type="ARBA" id="ARBA00022553"/>
    </source>
</evidence>
<accession>A0A8J7Q5R7</accession>
<keyword evidence="4" id="KW-0808">Transferase</keyword>
<evidence type="ECO:0000256" key="9">
    <source>
        <dbReference type="SAM" id="SignalP"/>
    </source>
</evidence>
<dbReference type="InterPro" id="IPR004358">
    <property type="entry name" value="Sig_transdc_His_kin-like_C"/>
</dbReference>
<name>A0A8J7Q5R7_9BACT</name>
<dbReference type="InterPro" id="IPR036890">
    <property type="entry name" value="HATPase_C_sf"/>
</dbReference>
<keyword evidence="5" id="KW-0418">Kinase</keyword>
<feature type="signal peptide" evidence="9">
    <location>
        <begin position="1"/>
        <end position="21"/>
    </location>
</feature>
<evidence type="ECO:0000256" key="1">
    <source>
        <dbReference type="ARBA" id="ARBA00000085"/>
    </source>
</evidence>
<dbReference type="SUPFAM" id="SSF55874">
    <property type="entry name" value="ATPase domain of HSP90 chaperone/DNA topoisomerase II/histidine kinase"/>
    <property type="match status" value="1"/>
</dbReference>
<dbReference type="CDD" id="cd16922">
    <property type="entry name" value="HATPase_EvgS-ArcB-TorS-like"/>
    <property type="match status" value="1"/>
</dbReference>
<dbReference type="PRINTS" id="PR00344">
    <property type="entry name" value="BCTRLSENSOR"/>
</dbReference>
<dbReference type="GO" id="GO:0000155">
    <property type="term" value="F:phosphorelay sensor kinase activity"/>
    <property type="evidence" value="ECO:0007669"/>
    <property type="project" value="InterPro"/>
</dbReference>
<keyword evidence="14" id="KW-1185">Reference proteome</keyword>
<protein>
    <recommendedName>
        <fullName evidence="2">histidine kinase</fullName>
        <ecNumber evidence="2">2.7.13.3</ecNumber>
    </recommendedName>
</protein>
<dbReference type="Gene3D" id="1.10.287.130">
    <property type="match status" value="1"/>
</dbReference>
<dbReference type="PANTHER" id="PTHR43047:SF72">
    <property type="entry name" value="OSMOSENSING HISTIDINE PROTEIN KINASE SLN1"/>
    <property type="match status" value="1"/>
</dbReference>
<evidence type="ECO:0000313" key="13">
    <source>
        <dbReference type="EMBL" id="MBO1320962.1"/>
    </source>
</evidence>
<feature type="domain" description="Histidine kinase" evidence="10">
    <location>
        <begin position="439"/>
        <end position="657"/>
    </location>
</feature>
<evidence type="ECO:0000256" key="4">
    <source>
        <dbReference type="ARBA" id="ARBA00022679"/>
    </source>
</evidence>
<feature type="repeat" description="TPR" evidence="7">
    <location>
        <begin position="191"/>
        <end position="224"/>
    </location>
</feature>
<dbReference type="CDD" id="cd17574">
    <property type="entry name" value="REC_OmpR"/>
    <property type="match status" value="1"/>
</dbReference>
<dbReference type="GO" id="GO:0009927">
    <property type="term" value="F:histidine phosphotransfer kinase activity"/>
    <property type="evidence" value="ECO:0007669"/>
    <property type="project" value="TreeGrafter"/>
</dbReference>
<dbReference type="Proteomes" id="UP000664417">
    <property type="component" value="Unassembled WGS sequence"/>
</dbReference>
<dbReference type="InterPro" id="IPR036097">
    <property type="entry name" value="HisK_dim/P_sf"/>
</dbReference>
<dbReference type="SUPFAM" id="SSF47384">
    <property type="entry name" value="Homodimeric domain of signal transducing histidine kinase"/>
    <property type="match status" value="1"/>
</dbReference>
<dbReference type="SMART" id="SM00448">
    <property type="entry name" value="REC"/>
    <property type="match status" value="1"/>
</dbReference>
<feature type="modified residue" description="4-aspartylphosphate" evidence="6">
    <location>
        <position position="748"/>
    </location>
</feature>
<feature type="coiled-coil region" evidence="8">
    <location>
        <begin position="828"/>
        <end position="855"/>
    </location>
</feature>
<dbReference type="EMBL" id="JAFREP010000020">
    <property type="protein sequence ID" value="MBO1320962.1"/>
    <property type="molecule type" value="Genomic_DNA"/>
</dbReference>
<feature type="domain" description="GGDEF" evidence="12">
    <location>
        <begin position="892"/>
        <end position="1030"/>
    </location>
</feature>
<dbReference type="PANTHER" id="PTHR43047">
    <property type="entry name" value="TWO-COMPONENT HISTIDINE PROTEIN KINASE"/>
    <property type="match status" value="1"/>
</dbReference>
<dbReference type="InterPro" id="IPR011006">
    <property type="entry name" value="CheY-like_superfamily"/>
</dbReference>
<dbReference type="CDD" id="cd01949">
    <property type="entry name" value="GGDEF"/>
    <property type="match status" value="1"/>
</dbReference>
<dbReference type="Gene3D" id="3.40.50.2300">
    <property type="match status" value="1"/>
</dbReference>
<keyword evidence="8" id="KW-0175">Coiled coil</keyword>
<keyword evidence="9" id="KW-0732">Signal</keyword>
<dbReference type="PROSITE" id="PS50887">
    <property type="entry name" value="GGDEF"/>
    <property type="match status" value="1"/>
</dbReference>
<comment type="caution">
    <text evidence="13">The sequence shown here is derived from an EMBL/GenBank/DDBJ whole genome shotgun (WGS) entry which is preliminary data.</text>
</comment>
<comment type="catalytic activity">
    <reaction evidence="1">
        <text>ATP + protein L-histidine = ADP + protein N-phospho-L-histidine.</text>
        <dbReference type="EC" id="2.7.13.3"/>
    </reaction>
</comment>
<dbReference type="Gene3D" id="3.30.70.270">
    <property type="match status" value="1"/>
</dbReference>
<proteinExistence type="predicted"/>
<dbReference type="CDD" id="cd00082">
    <property type="entry name" value="HisKA"/>
    <property type="match status" value="1"/>
</dbReference>
<dbReference type="Pfam" id="PF13424">
    <property type="entry name" value="TPR_12"/>
    <property type="match status" value="1"/>
</dbReference>
<keyword evidence="7" id="KW-0802">TPR repeat</keyword>
<evidence type="ECO:0000256" key="2">
    <source>
        <dbReference type="ARBA" id="ARBA00012438"/>
    </source>
</evidence>
<dbReference type="InterPro" id="IPR001789">
    <property type="entry name" value="Sig_transdc_resp-reg_receiver"/>
</dbReference>
<sequence length="1074" mass="119464">MWFRFFLLVAFLLAGSGWALRAVQAPSLADADLESTLDEAEALVFNHPRAALRLLEAQPAEVAGGASTLHLRRQLVTVEAELRIGRLEAAEEALRWAEPLAQNHEDPGYAARLTLLKAEMAAARGRPDQALPLIERAFLGLDEAQHRIAVVDLRNRAGMLLLSLSRPRKALQMLKQARDQSTFSGREALRAVTFHHLGRVYQELGEATLAQDAFQKSLAFYKQAGRRTGLWFLLGDLGRFYLERNEPDRAAAAFEEALGLAVAKEPRTLCTVLTDYAEVLLKSGSPDGALAPLTAALDQARDRGYSDLERRGWSLKARVLAGLDRFEEALEAQQRFGALLELDGALARQALADQLEKRLVTERNQSGSRASKMRGRIEELERQRTFSRYVSLVVGIALITALIMLRHYRNSQQNLLRQERITVEKLRQVDRLKDEFLANTSHELRTPLNGIIGLTESLLAGAAGKLNHGLAHNLSMISYSGRRLANLINDILDFSQLRNADLVLVRKGVDVKVIADLVLTLSRPLAKNKALHLINTMDEETFFVDADENRLQQIFYNLIGNAVKFTERGVVKVSARHEEDMVLIRVDDTGVGIPAKDYERVFHSFEQLDGATNRGHSGAGLGLAVTRRLVQLHGGGINVVPKEGPGACLEFSLPVWRGTVEPESMEAKSVITQIKMPSVSEPILPPVAETETGGDRFRILIVDDDPVNRQVLANHLSLENFRLGEMADGGAVLEAFAEEKPWDLIMLDIMMPKVSGYEVCRKLREKYSVSELPIIFITARNQLPNLENGFLAGGNDYVIKPVSKNELVLRVRTHLNLLRSNRYLEREVAARTRELDEKNQALQEANQRLKRISTTDSLTGMGNRRFLSLFLEKELSRLNRGRKNAESRPRFHSLSFVLIDLDHFKQVNDQHGHEAGDRVLAQMKPLMEKAAREEDLLIRWGGEEFLIVGRESAGEGAAAIAERMCTLVAEHPFDVGDKVLRLTCSIGFADYPFLTAAADGLDWEQVVRIADAGLYAAKNSGRNGWVGLQAGPALEPAMLETLGTDLAEDPVALVHEGRITVQTSFPDPEKLTWL</sequence>
<evidence type="ECO:0000256" key="6">
    <source>
        <dbReference type="PROSITE-ProRule" id="PRU00169"/>
    </source>
</evidence>
<evidence type="ECO:0000256" key="7">
    <source>
        <dbReference type="PROSITE-ProRule" id="PRU00339"/>
    </source>
</evidence>
<dbReference type="SMART" id="SM00028">
    <property type="entry name" value="TPR"/>
    <property type="match status" value="3"/>
</dbReference>
<dbReference type="PROSITE" id="PS50110">
    <property type="entry name" value="RESPONSE_REGULATORY"/>
    <property type="match status" value="1"/>
</dbReference>
<dbReference type="InterPro" id="IPR003661">
    <property type="entry name" value="HisK_dim/P_dom"/>
</dbReference>
<dbReference type="InterPro" id="IPR003594">
    <property type="entry name" value="HATPase_dom"/>
</dbReference>
<dbReference type="Pfam" id="PF00072">
    <property type="entry name" value="Response_reg"/>
    <property type="match status" value="1"/>
</dbReference>
<dbReference type="Pfam" id="PF00990">
    <property type="entry name" value="GGDEF"/>
    <property type="match status" value="1"/>
</dbReference>
<dbReference type="InterPro" id="IPR005467">
    <property type="entry name" value="His_kinase_dom"/>
</dbReference>
<evidence type="ECO:0000259" key="12">
    <source>
        <dbReference type="PROSITE" id="PS50887"/>
    </source>
</evidence>
<dbReference type="PROSITE" id="PS50109">
    <property type="entry name" value="HIS_KIN"/>
    <property type="match status" value="1"/>
</dbReference>
<gene>
    <name evidence="13" type="ORF">J3U88_20965</name>
</gene>
<dbReference type="InterPro" id="IPR000160">
    <property type="entry name" value="GGDEF_dom"/>
</dbReference>